<evidence type="ECO:0000256" key="6">
    <source>
        <dbReference type="SAM" id="MobiDB-lite"/>
    </source>
</evidence>
<name>G7NM57_MACMU</name>
<dbReference type="OrthoDB" id="9808647at2759"/>
<feature type="region of interest" description="Disordered" evidence="6">
    <location>
        <begin position="1"/>
        <end position="43"/>
    </location>
</feature>
<dbReference type="PANTHER" id="PTHR14768">
    <property type="entry name" value="UPF0338 PROTEIN"/>
    <property type="match status" value="1"/>
</dbReference>
<comment type="similarity">
    <text evidence="2">Belongs to the CD225/Dispanin family.</text>
</comment>
<organism evidence="8">
    <name type="scientific">Macaca mulatta</name>
    <name type="common">Rhesus macaque</name>
    <dbReference type="NCBI Taxonomy" id="9544"/>
    <lineage>
        <taxon>Eukaryota</taxon>
        <taxon>Metazoa</taxon>
        <taxon>Chordata</taxon>
        <taxon>Craniata</taxon>
        <taxon>Vertebrata</taxon>
        <taxon>Euteleostomi</taxon>
        <taxon>Mammalia</taxon>
        <taxon>Eutheria</taxon>
        <taxon>Euarchontoglires</taxon>
        <taxon>Primates</taxon>
        <taxon>Haplorrhini</taxon>
        <taxon>Catarrhini</taxon>
        <taxon>Cercopithecidae</taxon>
        <taxon>Cercopithecinae</taxon>
        <taxon>Macaca</taxon>
    </lineage>
</organism>
<reference evidence="8" key="1">
    <citation type="journal article" date="2011" name="Nat. Biotechnol.">
        <title>Genome sequencing and comparison of two nonhuman primate animal models, the cynomolgus and Chinese rhesus macaques.</title>
        <authorList>
            <person name="Yan G."/>
            <person name="Zhang G."/>
            <person name="Fang X."/>
            <person name="Zhang Y."/>
            <person name="Li C."/>
            <person name="Ling F."/>
            <person name="Cooper D.N."/>
            <person name="Li Q."/>
            <person name="Li Y."/>
            <person name="van Gool A.J."/>
            <person name="Du H."/>
            <person name="Chen J."/>
            <person name="Chen R."/>
            <person name="Zhang P."/>
            <person name="Huang Z."/>
            <person name="Thompson J.R."/>
            <person name="Meng Y."/>
            <person name="Bai Y."/>
            <person name="Wang J."/>
            <person name="Zhuo M."/>
            <person name="Wang T."/>
            <person name="Huang Y."/>
            <person name="Wei L."/>
            <person name="Li J."/>
            <person name="Wang Z."/>
            <person name="Hu H."/>
            <person name="Yang P."/>
            <person name="Le L."/>
            <person name="Stenson P.D."/>
            <person name="Li B."/>
            <person name="Liu X."/>
            <person name="Ball E.V."/>
            <person name="An N."/>
            <person name="Huang Q."/>
            <person name="Zhang Y."/>
            <person name="Fan W."/>
            <person name="Zhang X."/>
            <person name="Li Y."/>
            <person name="Wang W."/>
            <person name="Katze M.G."/>
            <person name="Su B."/>
            <person name="Nielsen R."/>
            <person name="Yang H."/>
            <person name="Wang J."/>
            <person name="Wang X."/>
            <person name="Wang J."/>
        </authorList>
    </citation>
    <scope>NUCLEOTIDE SEQUENCE [LARGE SCALE GENOMIC DNA]</scope>
    <source>
        <strain evidence="8">CR-5</strain>
    </source>
</reference>
<feature type="transmembrane region" description="Helical" evidence="7">
    <location>
        <begin position="50"/>
        <end position="76"/>
    </location>
</feature>
<feature type="transmembrane region" description="Helical" evidence="7">
    <location>
        <begin position="97"/>
        <end position="116"/>
    </location>
</feature>
<evidence type="ECO:0000256" key="1">
    <source>
        <dbReference type="ARBA" id="ARBA00004370"/>
    </source>
</evidence>
<dbReference type="GO" id="GO:0016020">
    <property type="term" value="C:membrane"/>
    <property type="evidence" value="ECO:0007669"/>
    <property type="project" value="UniProtKB-SubCell"/>
</dbReference>
<evidence type="ECO:0000256" key="4">
    <source>
        <dbReference type="ARBA" id="ARBA00022989"/>
    </source>
</evidence>
<keyword evidence="3 7" id="KW-0812">Transmembrane</keyword>
<evidence type="ECO:0008006" key="9">
    <source>
        <dbReference type="Google" id="ProtNLM"/>
    </source>
</evidence>
<evidence type="ECO:0000256" key="5">
    <source>
        <dbReference type="ARBA" id="ARBA00023136"/>
    </source>
</evidence>
<dbReference type="EMBL" id="CM001271">
    <property type="protein sequence ID" value="EHH29929.1"/>
    <property type="molecule type" value="Genomic_DNA"/>
</dbReference>
<evidence type="ECO:0000256" key="7">
    <source>
        <dbReference type="SAM" id="Phobius"/>
    </source>
</evidence>
<dbReference type="HOGENOM" id="CLU_2489239_0_0_1"/>
<accession>G7NM57</accession>
<evidence type="ECO:0000256" key="2">
    <source>
        <dbReference type="ARBA" id="ARBA00006843"/>
    </source>
</evidence>
<dbReference type="Pfam" id="PF04505">
    <property type="entry name" value="CD225"/>
    <property type="match status" value="1"/>
</dbReference>
<keyword evidence="4 7" id="KW-1133">Transmembrane helix</keyword>
<dbReference type="PANTHER" id="PTHR14768:SF5">
    <property type="entry name" value="TRANSMEMBRANE PROTEIN PMIS2"/>
    <property type="match status" value="1"/>
</dbReference>
<gene>
    <name evidence="8" type="ORF">EGK_10485</name>
</gene>
<dbReference type="Proteomes" id="UP000013456">
    <property type="component" value="Chromosome 19"/>
</dbReference>
<protein>
    <recommendedName>
        <fullName evidence="9">PMIS2 transmembrane protein</fullName>
    </recommendedName>
</protein>
<evidence type="ECO:0000313" key="8">
    <source>
        <dbReference type="EMBL" id="EHH29929.1"/>
    </source>
</evidence>
<keyword evidence="5 7" id="KW-0472">Membrane</keyword>
<dbReference type="InterPro" id="IPR007593">
    <property type="entry name" value="CD225/Dispanin_fam"/>
</dbReference>
<evidence type="ECO:0000256" key="3">
    <source>
        <dbReference type="ARBA" id="ARBA00022692"/>
    </source>
</evidence>
<feature type="compositionally biased region" description="Low complexity" evidence="6">
    <location>
        <begin position="12"/>
        <end position="21"/>
    </location>
</feature>
<sequence length="118" mass="12687">MALKPSAPNEPPTTGDPDGSPTTGGPGAPGEVPKEPQEPTQTPEELAFYAPNYLCLTIFAVLLFPPFGLPALYFSYQTMKANKKSEWEEAYTNSGRTGWLSAFAVMIGLGIIYGLVLF</sequence>
<dbReference type="AlphaFoldDB" id="G7NM57"/>
<comment type="subcellular location">
    <subcellularLocation>
        <location evidence="1">Membrane</location>
    </subcellularLocation>
</comment>
<proteinExistence type="inferred from homology"/>